<organism evidence="2 3">
    <name type="scientific">Mesorhizobium temperatum</name>
    <dbReference type="NCBI Taxonomy" id="241416"/>
    <lineage>
        <taxon>Bacteria</taxon>
        <taxon>Pseudomonadati</taxon>
        <taxon>Pseudomonadota</taxon>
        <taxon>Alphaproteobacteria</taxon>
        <taxon>Hyphomicrobiales</taxon>
        <taxon>Phyllobacteriaceae</taxon>
        <taxon>Mesorhizobium</taxon>
    </lineage>
</organism>
<dbReference type="InterPro" id="IPR053188">
    <property type="entry name" value="FkbM_Methyltransferase"/>
</dbReference>
<protein>
    <recommendedName>
        <fullName evidence="1">Methyltransferase FkbM domain-containing protein</fullName>
    </recommendedName>
</protein>
<feature type="domain" description="Methyltransferase FkbM" evidence="1">
    <location>
        <begin position="51"/>
        <end position="221"/>
    </location>
</feature>
<dbReference type="InterPro" id="IPR006342">
    <property type="entry name" value="FkbM_mtfrase"/>
</dbReference>
<keyword evidence="3" id="KW-1185">Reference proteome</keyword>
<comment type="caution">
    <text evidence="2">The sequence shown here is derived from an EMBL/GenBank/DDBJ whole genome shotgun (WGS) entry which is preliminary data.</text>
</comment>
<dbReference type="SUPFAM" id="SSF53335">
    <property type="entry name" value="S-adenosyl-L-methionine-dependent methyltransferases"/>
    <property type="match status" value="1"/>
</dbReference>
<dbReference type="NCBIfam" id="TIGR01444">
    <property type="entry name" value="fkbM_fam"/>
    <property type="match status" value="1"/>
</dbReference>
<dbReference type="PANTHER" id="PTHR36973">
    <property type="entry name" value="SLL1456 PROTEIN-RELATED"/>
    <property type="match status" value="1"/>
</dbReference>
<dbReference type="RefSeq" id="WP_095492338.1">
    <property type="nucleotide sequence ID" value="NZ_NPKJ01000033.1"/>
</dbReference>
<dbReference type="GO" id="GO:0008171">
    <property type="term" value="F:O-methyltransferase activity"/>
    <property type="evidence" value="ECO:0007669"/>
    <property type="project" value="TreeGrafter"/>
</dbReference>
<gene>
    <name evidence="2" type="ORF">CIT26_09480</name>
</gene>
<evidence type="ECO:0000313" key="2">
    <source>
        <dbReference type="EMBL" id="PAQ10183.1"/>
    </source>
</evidence>
<accession>A0A271LPY8</accession>
<proteinExistence type="predicted"/>
<sequence>MLQFLGPKTKTSLRDVGRRFGFDVRLNGINSRDDLRFVHFLHMHEVDLVIDVGANKGQFGTMLFASGFQGSIISFEPLPDAHSELMRTAKAFDERWMVGPAVALSDTTGEATFHVTEAATSSSLHEPRESFVEHTPRVAVAKRIVVKTERLDAFASMIGRAGKRAFLKLDVQGAEAAVLAGAPTVLPQLRGVLSELSLVELYAGQATALEVHQLIAGGGFELWDVWQGYRNPRTQRLTQIDALYFRASAGLEI</sequence>
<dbReference type="Gene3D" id="3.40.50.150">
    <property type="entry name" value="Vaccinia Virus protein VP39"/>
    <property type="match status" value="1"/>
</dbReference>
<evidence type="ECO:0000313" key="3">
    <source>
        <dbReference type="Proteomes" id="UP000216442"/>
    </source>
</evidence>
<dbReference type="PANTHER" id="PTHR36973:SF4">
    <property type="entry name" value="NODULATION PROTEIN"/>
    <property type="match status" value="1"/>
</dbReference>
<dbReference type="InterPro" id="IPR029063">
    <property type="entry name" value="SAM-dependent_MTases_sf"/>
</dbReference>
<evidence type="ECO:0000259" key="1">
    <source>
        <dbReference type="Pfam" id="PF05050"/>
    </source>
</evidence>
<reference evidence="2 3" key="1">
    <citation type="submission" date="2017-08" db="EMBL/GenBank/DDBJ databases">
        <title>Mesorhizobium wenxinae sp. nov., a novel rhizobial species isolated from root nodules of chickpea (Cicer arietinum L.).</title>
        <authorList>
            <person name="Zhang J."/>
        </authorList>
    </citation>
    <scope>NUCLEOTIDE SEQUENCE [LARGE SCALE GENOMIC DNA]</scope>
    <source>
        <strain evidence="2 3">SDW018</strain>
    </source>
</reference>
<dbReference type="AlphaFoldDB" id="A0A271LPY8"/>
<name>A0A271LPY8_9HYPH</name>
<dbReference type="EMBL" id="NPKJ01000033">
    <property type="protein sequence ID" value="PAQ10183.1"/>
    <property type="molecule type" value="Genomic_DNA"/>
</dbReference>
<dbReference type="Proteomes" id="UP000216442">
    <property type="component" value="Unassembled WGS sequence"/>
</dbReference>
<dbReference type="OrthoDB" id="7542440at2"/>
<dbReference type="Pfam" id="PF05050">
    <property type="entry name" value="Methyltransf_21"/>
    <property type="match status" value="1"/>
</dbReference>